<evidence type="ECO:0000313" key="1">
    <source>
        <dbReference type="EMBL" id="CAA9239468.1"/>
    </source>
</evidence>
<reference evidence="1" key="1">
    <citation type="submission" date="2020-02" db="EMBL/GenBank/DDBJ databases">
        <authorList>
            <person name="Meier V. D."/>
        </authorList>
    </citation>
    <scope>NUCLEOTIDE SEQUENCE</scope>
    <source>
        <strain evidence="1">AVDCRST_MAG77</strain>
    </source>
</reference>
<accession>A0A6J4I3S8</accession>
<gene>
    <name evidence="1" type="ORF">AVDCRST_MAG77-1448</name>
</gene>
<dbReference type="AlphaFoldDB" id="A0A6J4I3S8"/>
<dbReference type="EMBL" id="CADCTC010000093">
    <property type="protein sequence ID" value="CAA9239468.1"/>
    <property type="molecule type" value="Genomic_DNA"/>
</dbReference>
<proteinExistence type="predicted"/>
<organism evidence="1">
    <name type="scientific">uncultured Chloroflexota bacterium</name>
    <dbReference type="NCBI Taxonomy" id="166587"/>
    <lineage>
        <taxon>Bacteria</taxon>
        <taxon>Bacillati</taxon>
        <taxon>Chloroflexota</taxon>
        <taxon>environmental samples</taxon>
    </lineage>
</organism>
<sequence length="62" mass="6735">MAASSYLHILCIGPLRPPAGPLRRAVEKFVACGTICAYPKHTPAPFREESRQYPTVTHQGAA</sequence>
<name>A0A6J4I3S8_9CHLR</name>
<protein>
    <submittedName>
        <fullName evidence="1">Uncharacterized protein</fullName>
    </submittedName>
</protein>